<dbReference type="GO" id="GO:0007165">
    <property type="term" value="P:signal transduction"/>
    <property type="evidence" value="ECO:0007669"/>
    <property type="project" value="InterPro"/>
</dbReference>
<organism evidence="2 3">
    <name type="scientific">Kushneria konosiri</name>
    <dbReference type="NCBI Taxonomy" id="698828"/>
    <lineage>
        <taxon>Bacteria</taxon>
        <taxon>Pseudomonadati</taxon>
        <taxon>Pseudomonadota</taxon>
        <taxon>Gammaproteobacteria</taxon>
        <taxon>Oceanospirillales</taxon>
        <taxon>Halomonadaceae</taxon>
        <taxon>Kushneria</taxon>
    </lineage>
</organism>
<dbReference type="RefSeq" id="WP_086622405.1">
    <property type="nucleotide sequence ID" value="NZ_CP021323.1"/>
</dbReference>
<keyword evidence="3" id="KW-1185">Reference proteome</keyword>
<dbReference type="Proteomes" id="UP000250025">
    <property type="component" value="Chromosome"/>
</dbReference>
<name>A0A2Z2H849_9GAMM</name>
<accession>A0A2Z2H849</accession>
<proteinExistence type="predicted"/>
<evidence type="ECO:0000313" key="2">
    <source>
        <dbReference type="EMBL" id="ARS53528.1"/>
    </source>
</evidence>
<protein>
    <recommendedName>
        <fullName evidence="1">TIR domain-containing protein</fullName>
    </recommendedName>
</protein>
<dbReference type="Gene3D" id="3.40.50.10140">
    <property type="entry name" value="Toll/interleukin-1 receptor homology (TIR) domain"/>
    <property type="match status" value="1"/>
</dbReference>
<dbReference type="EMBL" id="CP021323">
    <property type="protein sequence ID" value="ARS53528.1"/>
    <property type="molecule type" value="Genomic_DNA"/>
</dbReference>
<dbReference type="InterPro" id="IPR035897">
    <property type="entry name" value="Toll_tir_struct_dom_sf"/>
</dbReference>
<dbReference type="AlphaFoldDB" id="A0A2Z2H849"/>
<reference evidence="2 3" key="1">
    <citation type="journal article" date="2017" name="Int. J. Syst. Evol. Microbiol.">
        <title>Kushneria konosiri sp. nov., isolated from the Korean salt-fermented seafood Daemi-jeot.</title>
        <authorList>
            <person name="Yun J.H."/>
            <person name="Park S.K."/>
            <person name="Lee J.Y."/>
            <person name="Jung M.J."/>
            <person name="Bae J.W."/>
        </authorList>
    </citation>
    <scope>NUCLEOTIDE SEQUENCE [LARGE SCALE GENOMIC DNA]</scope>
    <source>
        <strain evidence="2 3">X49</strain>
    </source>
</reference>
<feature type="domain" description="TIR" evidence="1">
    <location>
        <begin position="36"/>
        <end position="126"/>
    </location>
</feature>
<dbReference type="InterPro" id="IPR000157">
    <property type="entry name" value="TIR_dom"/>
</dbReference>
<dbReference type="SUPFAM" id="SSF52200">
    <property type="entry name" value="Toll/Interleukin receptor TIR domain"/>
    <property type="match status" value="1"/>
</dbReference>
<evidence type="ECO:0000259" key="1">
    <source>
        <dbReference type="Pfam" id="PF13676"/>
    </source>
</evidence>
<sequence length="175" mass="19880">MAIKTRDLRAASNRLGKIIVARSLNEALAKKQQTAFLCHSHKDHELAKGLQVLMKENGWDLYIDWEDSEMPSTPNKETANKIKTKIKITDWFLFLATSNSTQSRWCPWEIGFADSAKSYEKILIVPTEDDSGTWYGNEYLQLYRQMNEGSHKQTSKAGYAVFDVGAGSGTWIKNL</sequence>
<dbReference type="OrthoDB" id="9810385at2"/>
<evidence type="ECO:0000313" key="3">
    <source>
        <dbReference type="Proteomes" id="UP000250025"/>
    </source>
</evidence>
<dbReference type="KEGG" id="kus:B9G99_12225"/>
<gene>
    <name evidence="2" type="ORF">B9G99_12225</name>
</gene>
<dbReference type="Pfam" id="PF13676">
    <property type="entry name" value="TIR_2"/>
    <property type="match status" value="1"/>
</dbReference>